<dbReference type="SUPFAM" id="SSF50969">
    <property type="entry name" value="YVTN repeat-like/Quinoprotein amine dehydrogenase"/>
    <property type="match status" value="1"/>
</dbReference>
<reference evidence="1 2" key="1">
    <citation type="submission" date="2021-03" db="EMBL/GenBank/DDBJ databases">
        <title>Genomic Encyclopedia of Type Strains, Phase IV (KMG-IV): sequencing the most valuable type-strain genomes for metagenomic binning, comparative biology and taxonomic classification.</title>
        <authorList>
            <person name="Goeker M."/>
        </authorList>
    </citation>
    <scope>NUCLEOTIDE SEQUENCE [LARGE SCALE GENOMIC DNA]</scope>
    <source>
        <strain evidence="1 2">DSM 26427</strain>
    </source>
</reference>
<dbReference type="InterPro" id="IPR047697">
    <property type="entry name" value="AztD-like"/>
</dbReference>
<comment type="caution">
    <text evidence="1">The sequence shown here is derived from an EMBL/GenBank/DDBJ whole genome shotgun (WGS) entry which is preliminary data.</text>
</comment>
<proteinExistence type="predicted"/>
<organism evidence="1 2">
    <name type="scientific">Rhizobium herbae</name>
    <dbReference type="NCBI Taxonomy" id="508661"/>
    <lineage>
        <taxon>Bacteria</taxon>
        <taxon>Pseudomonadati</taxon>
        <taxon>Pseudomonadota</taxon>
        <taxon>Alphaproteobacteria</taxon>
        <taxon>Hyphomicrobiales</taxon>
        <taxon>Rhizobiaceae</taxon>
        <taxon>Rhizobium/Agrobacterium group</taxon>
        <taxon>Rhizobium</taxon>
    </lineage>
</organism>
<name>A0ABS4EP62_9HYPH</name>
<dbReference type="InterPro" id="IPR011044">
    <property type="entry name" value="Quino_amine_DH_bsu"/>
</dbReference>
<protein>
    <submittedName>
        <fullName evidence="1">Uncharacterized protein</fullName>
    </submittedName>
</protein>
<gene>
    <name evidence="1" type="ORF">J2Z75_003247</name>
</gene>
<dbReference type="EMBL" id="JAGGJV010000005">
    <property type="protein sequence ID" value="MBP1859730.1"/>
    <property type="molecule type" value="Genomic_DNA"/>
</dbReference>
<sequence>MEAVRRRYTQPVVRALDASSGSEIGRFDLGGFAALSLSDTGKTVFAVQGDKDTVQVISTGIALSDHGEHRDIAVSDPKLLPGVINGRKPGHVVTHGDDVAIFYDRGGKTDLFQESALLDGKNAAESIDTTAPHHGVAVPMGRNILVSVPNMTVEVKPDELPPRLGLRVVDRAGKQIGDVAPCTGLHGEATSARLVAFGCEEGVLVARPGGIDGPKLEMIAYGDDLPEGKVSTLLGGRSMQFFLGNYGEDKVVLIDPDSATPYRLVELTTRRVDFILDPAHARNAYILTEDGKLHLLDTVSGEITRSAAVTEPYSKDGHWRDPRPRLAVAGDHIAITDPRHSLVRMIDSGTFAETATIPVEGQPFAIVAVGGSGATH</sequence>
<accession>A0ABS4EP62</accession>
<keyword evidence="2" id="KW-1185">Reference proteome</keyword>
<dbReference type="Proteomes" id="UP000823786">
    <property type="component" value="Unassembled WGS sequence"/>
</dbReference>
<evidence type="ECO:0000313" key="2">
    <source>
        <dbReference type="Proteomes" id="UP000823786"/>
    </source>
</evidence>
<evidence type="ECO:0000313" key="1">
    <source>
        <dbReference type="EMBL" id="MBP1859730.1"/>
    </source>
</evidence>
<dbReference type="NCBIfam" id="NF038015">
    <property type="entry name" value="AztD"/>
    <property type="match status" value="1"/>
</dbReference>